<feature type="region of interest" description="Disordered" evidence="13">
    <location>
        <begin position="295"/>
        <end position="329"/>
    </location>
</feature>
<gene>
    <name evidence="14" type="ORF">T265_03954</name>
</gene>
<dbReference type="Gene3D" id="1.25.40.510">
    <property type="entry name" value="GLE1-like"/>
    <property type="match status" value="1"/>
</dbReference>
<dbReference type="PANTHER" id="PTHR12960:SF0">
    <property type="entry name" value="MRNA EXPORT FACTOR GLE1"/>
    <property type="match status" value="1"/>
</dbReference>
<feature type="compositionally biased region" description="Low complexity" evidence="13">
    <location>
        <begin position="295"/>
        <end position="307"/>
    </location>
</feature>
<keyword evidence="15" id="KW-1185">Reference proteome</keyword>
<comment type="similarity">
    <text evidence="2">Belongs to the GLE1 family.</text>
</comment>
<dbReference type="STRING" id="6198.A0A075A1E2"/>
<keyword evidence="5" id="KW-0653">Protein transport</keyword>
<evidence type="ECO:0000256" key="4">
    <source>
        <dbReference type="ARBA" id="ARBA00022816"/>
    </source>
</evidence>
<dbReference type="InterPro" id="IPR012476">
    <property type="entry name" value="GLE1"/>
</dbReference>
<accession>A0A075A1E2</accession>
<evidence type="ECO:0000256" key="10">
    <source>
        <dbReference type="ARBA" id="ARBA00026227"/>
    </source>
</evidence>
<evidence type="ECO:0000256" key="13">
    <source>
        <dbReference type="SAM" id="MobiDB-lite"/>
    </source>
</evidence>
<evidence type="ECO:0000256" key="6">
    <source>
        <dbReference type="ARBA" id="ARBA00023010"/>
    </source>
</evidence>
<evidence type="ECO:0000313" key="14">
    <source>
        <dbReference type="EMBL" id="KER29380.1"/>
    </source>
</evidence>
<evidence type="ECO:0000313" key="15">
    <source>
        <dbReference type="Proteomes" id="UP000054324"/>
    </source>
</evidence>
<evidence type="ECO:0000256" key="2">
    <source>
        <dbReference type="ARBA" id="ARBA00011056"/>
    </source>
</evidence>
<name>A0A075A1E2_OPIVI</name>
<evidence type="ECO:0000256" key="3">
    <source>
        <dbReference type="ARBA" id="ARBA00022448"/>
    </source>
</evidence>
<dbReference type="GeneID" id="20318140"/>
<dbReference type="GO" id="GO:0005737">
    <property type="term" value="C:cytoplasm"/>
    <property type="evidence" value="ECO:0007669"/>
    <property type="project" value="TreeGrafter"/>
</dbReference>
<evidence type="ECO:0000256" key="12">
    <source>
        <dbReference type="ARBA" id="ARBA00030897"/>
    </source>
</evidence>
<dbReference type="GO" id="GO:0044614">
    <property type="term" value="C:nuclear pore cytoplasmic filaments"/>
    <property type="evidence" value="ECO:0007669"/>
    <property type="project" value="TreeGrafter"/>
</dbReference>
<comment type="subcellular location">
    <subcellularLocation>
        <location evidence="1">Nucleus</location>
        <location evidence="1">Nuclear pore complex</location>
    </subcellularLocation>
</comment>
<dbReference type="Pfam" id="PF07817">
    <property type="entry name" value="GLE1"/>
    <property type="match status" value="2"/>
</dbReference>
<evidence type="ECO:0000256" key="5">
    <source>
        <dbReference type="ARBA" id="ARBA00022927"/>
    </source>
</evidence>
<dbReference type="GO" id="GO:0005543">
    <property type="term" value="F:phospholipid binding"/>
    <property type="evidence" value="ECO:0007669"/>
    <property type="project" value="TreeGrafter"/>
</dbReference>
<evidence type="ECO:0000256" key="8">
    <source>
        <dbReference type="ARBA" id="ARBA00023242"/>
    </source>
</evidence>
<dbReference type="PANTHER" id="PTHR12960">
    <property type="entry name" value="GLE-1-RELATED"/>
    <property type="match status" value="1"/>
</dbReference>
<evidence type="ECO:0000256" key="1">
    <source>
        <dbReference type="ARBA" id="ARBA00004567"/>
    </source>
</evidence>
<sequence>MGNPKRATLMLRDIVRHDPVAQSTALSHLSYCLKFIALFPFPPLDSRLTVPYSHTNLSAPASSAQLPTPALRIIGERNSGSYNHCKTSMRFLRLTMVMMMIMHVIVAREKMFTTSPTLSSTWEQLVADNAAARSYEFQLRRARHSMKLAADAIEAELKDISRRFSEGFGNHSSPRPVQRRTPISSPVKNAVGLLPIVCSTEQHVTGCLEEKMEKIYTLRMRVYEMRADAKHSSHEWASLIDEIEEIEARALTFLVLPSISLMDSSDEDQGHHLQLVLNRLEQQALRCLETATRLSSTASGDASPSSAKQQDQRKPSGEAVPPVASDKPFPTLAQARQRVEQSTNLLYPLLSDYTLRESTLRVKRIISCACGQITGQDVNHCLDRLRYILAFLENKPIQATGLSSRGGQDATRISLSDLLPGDLGSAYAWRCLFSATLSQAEYQFFFCYKAAVVYAYMLLGILALHPETVPEFLAHVCLACPVLGLSVDKEASSTVESVMQSGDPLPRWRGTSRLFAALCVGHPPAFLKADKRPPPFTPALLWQVIAGIANQRFVPCATAEVLHGLLEVGGTTLMRLYGQQFDKLLSTIISSIQSSPELRHSSPEIALQCTIELAQQKKQFPHELSKAV</sequence>
<comment type="function">
    <text evidence="9">Required for the export of mRNAs containing poly(A) tails from the nucleus into the cytoplasm. May be involved in the terminal step of the mRNA transport through the nuclear pore complex (NPC).</text>
</comment>
<protein>
    <recommendedName>
        <fullName evidence="10">mRNA export factor GLE1</fullName>
    </recommendedName>
    <alternativeName>
        <fullName evidence="12">GLE1 RNA export mediator</fullName>
    </alternativeName>
    <alternativeName>
        <fullName evidence="11">Nucleoporin GLE1</fullName>
    </alternativeName>
</protein>
<keyword evidence="7" id="KW-0906">Nuclear pore complex</keyword>
<keyword evidence="6" id="KW-0811">Translocation</keyword>
<proteinExistence type="inferred from homology"/>
<keyword evidence="8" id="KW-0539">Nucleus</keyword>
<organism evidence="14 15">
    <name type="scientific">Opisthorchis viverrini</name>
    <name type="common">Southeast Asian liver fluke</name>
    <dbReference type="NCBI Taxonomy" id="6198"/>
    <lineage>
        <taxon>Eukaryota</taxon>
        <taxon>Metazoa</taxon>
        <taxon>Spiralia</taxon>
        <taxon>Lophotrochozoa</taxon>
        <taxon>Platyhelminthes</taxon>
        <taxon>Trematoda</taxon>
        <taxon>Digenea</taxon>
        <taxon>Opisthorchiida</taxon>
        <taxon>Opisthorchiata</taxon>
        <taxon>Opisthorchiidae</taxon>
        <taxon>Opisthorchis</taxon>
    </lineage>
</organism>
<dbReference type="InterPro" id="IPR038506">
    <property type="entry name" value="GLE1-like_sf"/>
</dbReference>
<dbReference type="CTD" id="20318140"/>
<reference evidence="14 15" key="1">
    <citation type="submission" date="2013-11" db="EMBL/GenBank/DDBJ databases">
        <title>Opisthorchis viverrini - life in the bile duct.</title>
        <authorList>
            <person name="Young N.D."/>
            <person name="Nagarajan N."/>
            <person name="Lin S.J."/>
            <person name="Korhonen P.K."/>
            <person name="Jex A.R."/>
            <person name="Hall R.S."/>
            <person name="Safavi-Hemami H."/>
            <person name="Kaewkong W."/>
            <person name="Bertrand D."/>
            <person name="Gao S."/>
            <person name="Seet Q."/>
            <person name="Wongkham S."/>
            <person name="Teh B.T."/>
            <person name="Wongkham C."/>
            <person name="Intapan P.M."/>
            <person name="Maleewong W."/>
            <person name="Yang X."/>
            <person name="Hu M."/>
            <person name="Wang Z."/>
            <person name="Hofmann A."/>
            <person name="Sternberg P.W."/>
            <person name="Tan P."/>
            <person name="Wang J."/>
            <person name="Gasser R.B."/>
        </authorList>
    </citation>
    <scope>NUCLEOTIDE SEQUENCE [LARGE SCALE GENOMIC DNA]</scope>
</reference>
<dbReference type="Proteomes" id="UP000054324">
    <property type="component" value="Unassembled WGS sequence"/>
</dbReference>
<dbReference type="GO" id="GO:0015031">
    <property type="term" value="P:protein transport"/>
    <property type="evidence" value="ECO:0007669"/>
    <property type="project" value="UniProtKB-KW"/>
</dbReference>
<keyword evidence="4" id="KW-0509">mRNA transport</keyword>
<evidence type="ECO:0000256" key="9">
    <source>
        <dbReference type="ARBA" id="ARBA00024680"/>
    </source>
</evidence>
<keyword evidence="3" id="KW-0813">Transport</keyword>
<dbReference type="AlphaFoldDB" id="A0A075A1E2"/>
<evidence type="ECO:0000256" key="11">
    <source>
        <dbReference type="ARBA" id="ARBA00029983"/>
    </source>
</evidence>
<dbReference type="GO" id="GO:0031369">
    <property type="term" value="F:translation initiation factor binding"/>
    <property type="evidence" value="ECO:0007669"/>
    <property type="project" value="TreeGrafter"/>
</dbReference>
<dbReference type="GO" id="GO:0016973">
    <property type="term" value="P:poly(A)+ mRNA export from nucleus"/>
    <property type="evidence" value="ECO:0007669"/>
    <property type="project" value="InterPro"/>
</dbReference>
<dbReference type="GO" id="GO:0000822">
    <property type="term" value="F:inositol hexakisphosphate binding"/>
    <property type="evidence" value="ECO:0007669"/>
    <property type="project" value="TreeGrafter"/>
</dbReference>
<evidence type="ECO:0000256" key="7">
    <source>
        <dbReference type="ARBA" id="ARBA00023132"/>
    </source>
</evidence>
<dbReference type="EMBL" id="KL596679">
    <property type="protein sequence ID" value="KER29380.1"/>
    <property type="molecule type" value="Genomic_DNA"/>
</dbReference>
<dbReference type="OrthoDB" id="6234982at2759"/>
<dbReference type="KEGG" id="ovi:T265_03954"/>
<dbReference type="RefSeq" id="XP_009166825.1">
    <property type="nucleotide sequence ID" value="XM_009168561.1"/>
</dbReference>